<dbReference type="OrthoDB" id="346907at2759"/>
<protein>
    <recommendedName>
        <fullName evidence="4">Protein kinase domain-containing protein</fullName>
    </recommendedName>
</protein>
<dbReference type="Gene3D" id="3.30.200.20">
    <property type="entry name" value="Phosphorylase Kinase, domain 1"/>
    <property type="match status" value="1"/>
</dbReference>
<dbReference type="GO" id="GO:0005524">
    <property type="term" value="F:ATP binding"/>
    <property type="evidence" value="ECO:0007669"/>
    <property type="project" value="UniProtKB-UniRule"/>
</dbReference>
<keyword evidence="1" id="KW-0067">ATP-binding</keyword>
<dbReference type="AlphaFoldDB" id="A0A8X6IHT9"/>
<name>A0A8X6IHT9_9ARAC</name>
<dbReference type="InterPro" id="IPR017441">
    <property type="entry name" value="Protein_kinase_ATP_BS"/>
</dbReference>
<comment type="caution">
    <text evidence="2">The sequence shown here is derived from an EMBL/GenBank/DDBJ whole genome shotgun (WGS) entry which is preliminary data.</text>
</comment>
<dbReference type="EMBL" id="BMAV01026031">
    <property type="protein sequence ID" value="GFS46653.1"/>
    <property type="molecule type" value="Genomic_DNA"/>
</dbReference>
<dbReference type="PROSITE" id="PS00107">
    <property type="entry name" value="PROTEIN_KINASE_ATP"/>
    <property type="match status" value="1"/>
</dbReference>
<feature type="binding site" evidence="1">
    <location>
        <position position="41"/>
    </location>
    <ligand>
        <name>ATP</name>
        <dbReference type="ChEBI" id="CHEBI:30616"/>
    </ligand>
</feature>
<feature type="non-terminal residue" evidence="2">
    <location>
        <position position="1"/>
    </location>
</feature>
<organism evidence="2 3">
    <name type="scientific">Trichonephila inaurata madagascariensis</name>
    <dbReference type="NCBI Taxonomy" id="2747483"/>
    <lineage>
        <taxon>Eukaryota</taxon>
        <taxon>Metazoa</taxon>
        <taxon>Ecdysozoa</taxon>
        <taxon>Arthropoda</taxon>
        <taxon>Chelicerata</taxon>
        <taxon>Arachnida</taxon>
        <taxon>Araneae</taxon>
        <taxon>Araneomorphae</taxon>
        <taxon>Entelegynae</taxon>
        <taxon>Araneoidea</taxon>
        <taxon>Nephilidae</taxon>
        <taxon>Trichonephila</taxon>
        <taxon>Trichonephila inaurata</taxon>
    </lineage>
</organism>
<dbReference type="Proteomes" id="UP000886998">
    <property type="component" value="Unassembled WGS sequence"/>
</dbReference>
<proteinExistence type="predicted"/>
<accession>A0A8X6IHT9</accession>
<evidence type="ECO:0000256" key="1">
    <source>
        <dbReference type="PROSITE-ProRule" id="PRU10141"/>
    </source>
</evidence>
<gene>
    <name evidence="2" type="ORF">TNIN_289381</name>
</gene>
<dbReference type="SUPFAM" id="SSF56112">
    <property type="entry name" value="Protein kinase-like (PK-like)"/>
    <property type="match status" value="1"/>
</dbReference>
<keyword evidence="1" id="KW-0547">Nucleotide-binding</keyword>
<evidence type="ECO:0000313" key="3">
    <source>
        <dbReference type="Proteomes" id="UP000886998"/>
    </source>
</evidence>
<dbReference type="InterPro" id="IPR011009">
    <property type="entry name" value="Kinase-like_dom_sf"/>
</dbReference>
<evidence type="ECO:0000313" key="2">
    <source>
        <dbReference type="EMBL" id="GFS46653.1"/>
    </source>
</evidence>
<reference evidence="2" key="1">
    <citation type="submission" date="2020-08" db="EMBL/GenBank/DDBJ databases">
        <title>Multicomponent nature underlies the extraordinary mechanical properties of spider dragline silk.</title>
        <authorList>
            <person name="Kono N."/>
            <person name="Nakamura H."/>
            <person name="Mori M."/>
            <person name="Yoshida Y."/>
            <person name="Ohtoshi R."/>
            <person name="Malay A.D."/>
            <person name="Moran D.A.P."/>
            <person name="Tomita M."/>
            <person name="Numata K."/>
            <person name="Arakawa K."/>
        </authorList>
    </citation>
    <scope>NUCLEOTIDE SEQUENCE</scope>
</reference>
<evidence type="ECO:0008006" key="4">
    <source>
        <dbReference type="Google" id="ProtNLM"/>
    </source>
</evidence>
<keyword evidence="3" id="KW-1185">Reference proteome</keyword>
<sequence length="50" mass="5434">FARIFKSRLDTKDLKLGEVLGKGKFGDVVLGCFRGQKVAVKVVTSLASFC</sequence>